<sequence length="37" mass="4110">MLDLQRHDLQALLESLEAGGYVKRVATPSACSPQRRV</sequence>
<dbReference type="Proteomes" id="UP000001694">
    <property type="component" value="Chromosome"/>
</dbReference>
<reference evidence="1" key="1">
    <citation type="submission" date="2008-03" db="EMBL/GenBank/DDBJ databases">
        <title>Complete sequence of Thermoproteus neutrophilus V24Sta.</title>
        <authorList>
            <consortium name="US DOE Joint Genome Institute"/>
            <person name="Copeland A."/>
            <person name="Lucas S."/>
            <person name="Lapidus A."/>
            <person name="Glavina del Rio T."/>
            <person name="Dalin E."/>
            <person name="Tice H."/>
            <person name="Bruce D."/>
            <person name="Goodwin L."/>
            <person name="Pitluck S."/>
            <person name="Sims D."/>
            <person name="Brettin T."/>
            <person name="Detter J.C."/>
            <person name="Han C."/>
            <person name="Kuske C.R."/>
            <person name="Schmutz J."/>
            <person name="Larimer F."/>
            <person name="Land M."/>
            <person name="Hauser L."/>
            <person name="Kyrpides N."/>
            <person name="Mikhailova N."/>
            <person name="Biddle J.F."/>
            <person name="Zhang Z."/>
            <person name="Fitz-Gibbon S.T."/>
            <person name="Lowe T.M."/>
            <person name="Saltikov C."/>
            <person name="House C.H."/>
            <person name="Richardson P."/>
        </authorList>
    </citation>
    <scope>NUCLEOTIDE SEQUENCE [LARGE SCALE GENOMIC DNA]</scope>
    <source>
        <strain evidence="1">V24Sta</strain>
    </source>
</reference>
<proteinExistence type="predicted"/>
<accession>B1YB75</accession>
<dbReference type="EMBL" id="CP001014">
    <property type="protein sequence ID" value="ACB39206.1"/>
    <property type="molecule type" value="Genomic_DNA"/>
</dbReference>
<dbReference type="AlphaFoldDB" id="B1YB75"/>
<protein>
    <submittedName>
        <fullName evidence="1">Uncharacterized protein</fullName>
    </submittedName>
</protein>
<evidence type="ECO:0000313" key="1">
    <source>
        <dbReference type="EMBL" id="ACB39206.1"/>
    </source>
</evidence>
<dbReference type="HOGENOM" id="CLU_3338615_0_0_2"/>
<keyword evidence="2" id="KW-1185">Reference proteome</keyword>
<dbReference type="KEGG" id="tne:Tneu_0253"/>
<organism evidence="1 2">
    <name type="scientific">Pyrobaculum neutrophilum (strain DSM 2338 / JCM 9278 / NBRC 100436 / V24Sta)</name>
    <name type="common">Thermoproteus neutrophilus</name>
    <dbReference type="NCBI Taxonomy" id="444157"/>
    <lineage>
        <taxon>Archaea</taxon>
        <taxon>Thermoproteota</taxon>
        <taxon>Thermoprotei</taxon>
        <taxon>Thermoproteales</taxon>
        <taxon>Thermoproteaceae</taxon>
        <taxon>Pyrobaculum</taxon>
    </lineage>
</organism>
<name>B1YB75_PYRNV</name>
<dbReference type="STRING" id="444157.Tneu_0253"/>
<evidence type="ECO:0000313" key="2">
    <source>
        <dbReference type="Proteomes" id="UP000001694"/>
    </source>
</evidence>
<gene>
    <name evidence="1" type="ordered locus">Tneu_0253</name>
</gene>